<dbReference type="AlphaFoldDB" id="A0A972SPQ2"/>
<sequence length="201" mass="22566">MKPPASARPNQAKFWREPAFAGAELLRAAYRTHRFPPHTHDEFAFGVIERGAQAYLDSRGQRIIMPEGTICVINPGHLHEGRPATEAGWDYRMVYIPTTGLISLLKDDGEDFSGTLYFPETVIDDPQTMKLIREAHVCSESNDATQLEKTSRLATAVFQLVQRHGQMPHPMPRPAAIPGAVKRAREGPRRPWTASLRRCGR</sequence>
<evidence type="ECO:0000259" key="5">
    <source>
        <dbReference type="Pfam" id="PF02311"/>
    </source>
</evidence>
<dbReference type="Pfam" id="PF02311">
    <property type="entry name" value="AraC_binding"/>
    <property type="match status" value="1"/>
</dbReference>
<dbReference type="InterPro" id="IPR003313">
    <property type="entry name" value="AraC-bd"/>
</dbReference>
<dbReference type="InterPro" id="IPR050204">
    <property type="entry name" value="AraC_XylS_family_regulators"/>
</dbReference>
<comment type="caution">
    <text evidence="6">The sequence shown here is derived from an EMBL/GenBank/DDBJ whole genome shotgun (WGS) entry which is preliminary data.</text>
</comment>
<organism evidence="6 7">
    <name type="scientific">Paraburkholderia elongata</name>
    <dbReference type="NCBI Taxonomy" id="2675747"/>
    <lineage>
        <taxon>Bacteria</taxon>
        <taxon>Pseudomonadati</taxon>
        <taxon>Pseudomonadota</taxon>
        <taxon>Betaproteobacteria</taxon>
        <taxon>Burkholderiales</taxon>
        <taxon>Burkholderiaceae</taxon>
        <taxon>Paraburkholderia</taxon>
    </lineage>
</organism>
<protein>
    <recommendedName>
        <fullName evidence="5">AraC-type arabinose-binding/dimerisation domain-containing protein</fullName>
    </recommendedName>
</protein>
<evidence type="ECO:0000256" key="3">
    <source>
        <dbReference type="ARBA" id="ARBA00023163"/>
    </source>
</evidence>
<evidence type="ECO:0000256" key="4">
    <source>
        <dbReference type="SAM" id="MobiDB-lite"/>
    </source>
</evidence>
<evidence type="ECO:0000256" key="1">
    <source>
        <dbReference type="ARBA" id="ARBA00023015"/>
    </source>
</evidence>
<dbReference type="SUPFAM" id="SSF51215">
    <property type="entry name" value="Regulatory protein AraC"/>
    <property type="match status" value="1"/>
</dbReference>
<evidence type="ECO:0000313" key="6">
    <source>
        <dbReference type="EMBL" id="NPT62624.1"/>
    </source>
</evidence>
<keyword evidence="3" id="KW-0804">Transcription</keyword>
<keyword evidence="7" id="KW-1185">Reference proteome</keyword>
<accession>A0A972SPQ2</accession>
<feature type="region of interest" description="Disordered" evidence="4">
    <location>
        <begin position="181"/>
        <end position="201"/>
    </location>
</feature>
<proteinExistence type="predicted"/>
<dbReference type="GO" id="GO:0003677">
    <property type="term" value="F:DNA binding"/>
    <property type="evidence" value="ECO:0007669"/>
    <property type="project" value="UniProtKB-KW"/>
</dbReference>
<feature type="domain" description="AraC-type arabinose-binding/dimerisation" evidence="5">
    <location>
        <begin position="22"/>
        <end position="154"/>
    </location>
</feature>
<dbReference type="GO" id="GO:0006355">
    <property type="term" value="P:regulation of DNA-templated transcription"/>
    <property type="evidence" value="ECO:0007669"/>
    <property type="project" value="InterPro"/>
</dbReference>
<dbReference type="PANTHER" id="PTHR46796">
    <property type="entry name" value="HTH-TYPE TRANSCRIPTIONAL ACTIVATOR RHAS-RELATED"/>
    <property type="match status" value="1"/>
</dbReference>
<dbReference type="PANTHER" id="PTHR46796:SF2">
    <property type="entry name" value="TRANSCRIPTIONAL REGULATORY PROTEIN"/>
    <property type="match status" value="1"/>
</dbReference>
<evidence type="ECO:0000313" key="7">
    <source>
        <dbReference type="Proteomes" id="UP000655523"/>
    </source>
</evidence>
<evidence type="ECO:0000256" key="2">
    <source>
        <dbReference type="ARBA" id="ARBA00023125"/>
    </source>
</evidence>
<dbReference type="Proteomes" id="UP000655523">
    <property type="component" value="Unassembled WGS sequence"/>
</dbReference>
<gene>
    <name evidence="6" type="ORF">GNZ13_51190</name>
</gene>
<reference evidence="6 7" key="1">
    <citation type="submission" date="2019-11" db="EMBL/GenBank/DDBJ databases">
        <title>Metabolism of dissolved organic matter in forest soils.</title>
        <authorList>
            <person name="Cyle K.T."/>
            <person name="Wilhelm R.C."/>
            <person name="Martinez C.E."/>
        </authorList>
    </citation>
    <scope>NUCLEOTIDE SEQUENCE [LARGE SCALE GENOMIC DNA]</scope>
    <source>
        <strain evidence="6 7">5N</strain>
    </source>
</reference>
<keyword evidence="2" id="KW-0238">DNA-binding</keyword>
<name>A0A972SPQ2_9BURK</name>
<dbReference type="EMBL" id="WOEZ01000348">
    <property type="protein sequence ID" value="NPT62624.1"/>
    <property type="molecule type" value="Genomic_DNA"/>
</dbReference>
<dbReference type="InterPro" id="IPR037923">
    <property type="entry name" value="HTH-like"/>
</dbReference>
<keyword evidence="1" id="KW-0805">Transcription regulation</keyword>
<dbReference type="RefSeq" id="WP_172179084.1">
    <property type="nucleotide sequence ID" value="NZ_WOEZ01000348.1"/>
</dbReference>